<reference evidence="2 3" key="1">
    <citation type="submission" date="2019-08" db="EMBL/GenBank/DDBJ databases">
        <title>Deep-cultivation of Planctomycetes and their phenomic and genomic characterization uncovers novel biology.</title>
        <authorList>
            <person name="Wiegand S."/>
            <person name="Jogler M."/>
            <person name="Boedeker C."/>
            <person name="Pinto D."/>
            <person name="Vollmers J."/>
            <person name="Rivas-Marin E."/>
            <person name="Kohn T."/>
            <person name="Peeters S.H."/>
            <person name="Heuer A."/>
            <person name="Rast P."/>
            <person name="Oberbeckmann S."/>
            <person name="Bunk B."/>
            <person name="Jeske O."/>
            <person name="Meyerdierks A."/>
            <person name="Storesund J.E."/>
            <person name="Kallscheuer N."/>
            <person name="Luecker S."/>
            <person name="Lage O.M."/>
            <person name="Pohl T."/>
            <person name="Merkel B.J."/>
            <person name="Hornburger P."/>
            <person name="Mueller R.-W."/>
            <person name="Bruemmer F."/>
            <person name="Labrenz M."/>
            <person name="Spormann A.M."/>
            <person name="Op den Camp H."/>
            <person name="Overmann J."/>
            <person name="Amann R."/>
            <person name="Jetten M.S.M."/>
            <person name="Mascher T."/>
            <person name="Medema M.H."/>
            <person name="Devos D.P."/>
            <person name="Kaster A.-K."/>
            <person name="Ovreas L."/>
            <person name="Rohde M."/>
            <person name="Galperin M.Y."/>
            <person name="Jogler C."/>
        </authorList>
    </citation>
    <scope>NUCLEOTIDE SEQUENCE [LARGE SCALE GENOMIC DNA]</scope>
    <source>
        <strain evidence="2 3">Pr1d</strain>
    </source>
</reference>
<gene>
    <name evidence="2" type="ORF">Pr1d_37640</name>
</gene>
<dbReference type="PROSITE" id="PS00018">
    <property type="entry name" value="EF_HAND_1"/>
    <property type="match status" value="1"/>
</dbReference>
<keyword evidence="1" id="KW-0732">Signal</keyword>
<sequence length="505" mass="52435" precursor="true">MKALQIFSRNNLVACRKLVAIGAALLTLHTIATPVHAAVSWDADGASQWWFNNVNWSDDMLPPNNSSGAVTDTQINMGTGAWDQGEGVVYDPTNDPFFAAAQGMSFPAGYGPQLLDNLYISRSTTLSNLLTIKGDINFIDGIVVGRSSGVDGVATNGRINQLSGVFSIPNDEFDLAGPDTSNAGIGNGTYDYRGGTLDIGATGGAGLRMSHGSNSTNGVTLEATGASGIARFIVHNPNSGGYVRSFDVAVASYAGVAVATDGGTTVRDPDGVNRGVGIFEFHYENGQTRPFQVPHNLSINNGFDAATGGTRSSRLELVLSEAACTGAACVPNDIGLFDVDFGEIFNGSIQGTGDLNGDTLNDPVFSSADASTNYFEGDTVSASFGGVRYDWTISYTGDISWTDADNSVVGSILGAGNGKDVVLIGLGSESVGLAGDFDMDGDVDGNDFLVWQRNTAVGSLTDWQDNYGMPPLTAAIGSVPEPGSLLLLSAAALSLIGLRRQSISI</sequence>
<protein>
    <recommendedName>
        <fullName evidence="4">PEP-CTERM protein-sorting domain-containing protein</fullName>
    </recommendedName>
</protein>
<evidence type="ECO:0000256" key="1">
    <source>
        <dbReference type="SAM" id="SignalP"/>
    </source>
</evidence>
<organism evidence="2 3">
    <name type="scientific">Bythopirellula goksoeyrii</name>
    <dbReference type="NCBI Taxonomy" id="1400387"/>
    <lineage>
        <taxon>Bacteria</taxon>
        <taxon>Pseudomonadati</taxon>
        <taxon>Planctomycetota</taxon>
        <taxon>Planctomycetia</taxon>
        <taxon>Pirellulales</taxon>
        <taxon>Lacipirellulaceae</taxon>
        <taxon>Bythopirellula</taxon>
    </lineage>
</organism>
<proteinExistence type="predicted"/>
<feature type="signal peptide" evidence="1">
    <location>
        <begin position="1"/>
        <end position="37"/>
    </location>
</feature>
<dbReference type="AlphaFoldDB" id="A0A5B9QFK8"/>
<name>A0A5B9QFK8_9BACT</name>
<dbReference type="NCBIfam" id="TIGR02595">
    <property type="entry name" value="PEP_CTERM"/>
    <property type="match status" value="1"/>
</dbReference>
<dbReference type="InterPro" id="IPR018247">
    <property type="entry name" value="EF_Hand_1_Ca_BS"/>
</dbReference>
<dbReference type="RefSeq" id="WP_168205326.1">
    <property type="nucleotide sequence ID" value="NZ_CP042913.1"/>
</dbReference>
<feature type="chain" id="PRO_5023050469" description="PEP-CTERM protein-sorting domain-containing protein" evidence="1">
    <location>
        <begin position="38"/>
        <end position="505"/>
    </location>
</feature>
<dbReference type="Proteomes" id="UP000323917">
    <property type="component" value="Chromosome"/>
</dbReference>
<dbReference type="EMBL" id="CP042913">
    <property type="protein sequence ID" value="QEG36450.1"/>
    <property type="molecule type" value="Genomic_DNA"/>
</dbReference>
<accession>A0A5B9QFK8</accession>
<evidence type="ECO:0008006" key="4">
    <source>
        <dbReference type="Google" id="ProtNLM"/>
    </source>
</evidence>
<dbReference type="InterPro" id="IPR013424">
    <property type="entry name" value="Ice-binding_C"/>
</dbReference>
<dbReference type="KEGG" id="bgok:Pr1d_37640"/>
<evidence type="ECO:0000313" key="3">
    <source>
        <dbReference type="Proteomes" id="UP000323917"/>
    </source>
</evidence>
<evidence type="ECO:0000313" key="2">
    <source>
        <dbReference type="EMBL" id="QEG36450.1"/>
    </source>
</evidence>
<keyword evidence="3" id="KW-1185">Reference proteome</keyword>